<organism evidence="2 3">
    <name type="scientific">Cryptococcus amylolentus CBS 6273</name>
    <dbReference type="NCBI Taxonomy" id="1296118"/>
    <lineage>
        <taxon>Eukaryota</taxon>
        <taxon>Fungi</taxon>
        <taxon>Dikarya</taxon>
        <taxon>Basidiomycota</taxon>
        <taxon>Agaricomycotina</taxon>
        <taxon>Tremellomycetes</taxon>
        <taxon>Tremellales</taxon>
        <taxon>Cryptococcaceae</taxon>
        <taxon>Cryptococcus</taxon>
    </lineage>
</organism>
<dbReference type="EMBL" id="MEKH01000004">
    <property type="protein sequence ID" value="ODO09079.1"/>
    <property type="molecule type" value="Genomic_DNA"/>
</dbReference>
<dbReference type="PANTHER" id="PTHR18444">
    <property type="entry name" value="UPF0538 FAMILY MEMBER"/>
    <property type="match status" value="1"/>
</dbReference>
<comment type="caution">
    <text evidence="2">The sequence shown here is derived from an EMBL/GenBank/DDBJ whole genome shotgun (WGS) entry which is preliminary data.</text>
</comment>
<evidence type="ECO:0000313" key="3">
    <source>
        <dbReference type="Proteomes" id="UP000095149"/>
    </source>
</evidence>
<gene>
    <name evidence="2" type="ORF">I350_02678</name>
</gene>
<sequence>MSTPAASLPRSEHEPLATELHPISDATLTIRVIKSFEFRTQKSLVLQHLDLRTLTVAALMEQVREQVKTVPGFKAYRALVLDTLKLYTVAHGHKTTNLIINLDHEDWILSDLEETLADIGAQNETELSFFNREAYEKFKADPEVNMLALLSLIR</sequence>
<dbReference type="OrthoDB" id="937at2759"/>
<evidence type="ECO:0000256" key="1">
    <source>
        <dbReference type="ARBA" id="ARBA00007176"/>
    </source>
</evidence>
<dbReference type="Pfam" id="PF10209">
    <property type="entry name" value="DUF2340"/>
    <property type="match status" value="1"/>
</dbReference>
<dbReference type="Proteomes" id="UP000095149">
    <property type="component" value="Unassembled WGS sequence"/>
</dbReference>
<accession>A0A1E3K7M2</accession>
<reference evidence="2 3" key="1">
    <citation type="submission" date="2016-06" db="EMBL/GenBank/DDBJ databases">
        <title>Evolution of pathogenesis and genome organization in the Tremellales.</title>
        <authorList>
            <person name="Cuomo C."/>
            <person name="Litvintseva A."/>
            <person name="Heitman J."/>
            <person name="Chen Y."/>
            <person name="Sun S."/>
            <person name="Springer D."/>
            <person name="Dromer F."/>
            <person name="Young S."/>
            <person name="Zeng Q."/>
            <person name="Chapman S."/>
            <person name="Gujja S."/>
            <person name="Saif S."/>
            <person name="Birren B."/>
        </authorList>
    </citation>
    <scope>NUCLEOTIDE SEQUENCE [LARGE SCALE GENOMIC DNA]</scope>
    <source>
        <strain evidence="2 3">CBS 6273</strain>
    </source>
</reference>
<dbReference type="InterPro" id="IPR018794">
    <property type="entry name" value="UPF0538"/>
</dbReference>
<protein>
    <submittedName>
        <fullName evidence="2">Uncharacterized protein</fullName>
    </submittedName>
</protein>
<dbReference type="AlphaFoldDB" id="A0A1E3K7M2"/>
<proteinExistence type="inferred from homology"/>
<dbReference type="PANTHER" id="PTHR18444:SF9">
    <property type="entry name" value="UPF0538 PROTEIN C2ORF76"/>
    <property type="match status" value="1"/>
</dbReference>
<name>A0A1E3K7M2_9TREE</name>
<comment type="similarity">
    <text evidence="1">Belongs to the UPF0538 family.</text>
</comment>
<evidence type="ECO:0000313" key="2">
    <source>
        <dbReference type="EMBL" id="ODO09079.1"/>
    </source>
</evidence>